<dbReference type="AlphaFoldDB" id="A0AAV0H7W0"/>
<evidence type="ECO:0000313" key="2">
    <source>
        <dbReference type="EMBL" id="CAI0380300.1"/>
    </source>
</evidence>
<feature type="region of interest" description="Disordered" evidence="1">
    <location>
        <begin position="8"/>
        <end position="28"/>
    </location>
</feature>
<proteinExistence type="predicted"/>
<feature type="compositionally biased region" description="Polar residues" evidence="1">
    <location>
        <begin position="10"/>
        <end position="27"/>
    </location>
</feature>
<sequence>MRWILHRQMDTPTFSTGSEKRGMQQQQEEIRQSPMVLVLVTPSRLIESTIQGLGEETPAIRYIYT</sequence>
<dbReference type="EMBL" id="CAMGYJ010000002">
    <property type="protein sequence ID" value="CAI0380300.1"/>
    <property type="molecule type" value="Genomic_DNA"/>
</dbReference>
<evidence type="ECO:0000256" key="1">
    <source>
        <dbReference type="SAM" id="MobiDB-lite"/>
    </source>
</evidence>
<protein>
    <submittedName>
        <fullName evidence="2">Uncharacterized protein</fullName>
    </submittedName>
</protein>
<accession>A0AAV0H7W0</accession>
<reference evidence="2" key="1">
    <citation type="submission" date="2022-08" db="EMBL/GenBank/DDBJ databases">
        <authorList>
            <person name="Gutierrez-Valencia J."/>
        </authorList>
    </citation>
    <scope>NUCLEOTIDE SEQUENCE</scope>
</reference>
<dbReference type="Proteomes" id="UP001154282">
    <property type="component" value="Unassembled WGS sequence"/>
</dbReference>
<gene>
    <name evidence="2" type="ORF">LITE_LOCUS2603</name>
</gene>
<comment type="caution">
    <text evidence="2">The sequence shown here is derived from an EMBL/GenBank/DDBJ whole genome shotgun (WGS) entry which is preliminary data.</text>
</comment>
<name>A0AAV0H7W0_9ROSI</name>
<organism evidence="2 3">
    <name type="scientific">Linum tenue</name>
    <dbReference type="NCBI Taxonomy" id="586396"/>
    <lineage>
        <taxon>Eukaryota</taxon>
        <taxon>Viridiplantae</taxon>
        <taxon>Streptophyta</taxon>
        <taxon>Embryophyta</taxon>
        <taxon>Tracheophyta</taxon>
        <taxon>Spermatophyta</taxon>
        <taxon>Magnoliopsida</taxon>
        <taxon>eudicotyledons</taxon>
        <taxon>Gunneridae</taxon>
        <taxon>Pentapetalae</taxon>
        <taxon>rosids</taxon>
        <taxon>fabids</taxon>
        <taxon>Malpighiales</taxon>
        <taxon>Linaceae</taxon>
        <taxon>Linum</taxon>
    </lineage>
</organism>
<evidence type="ECO:0000313" key="3">
    <source>
        <dbReference type="Proteomes" id="UP001154282"/>
    </source>
</evidence>
<keyword evidence="3" id="KW-1185">Reference proteome</keyword>